<evidence type="ECO:0000313" key="4">
    <source>
        <dbReference type="Proteomes" id="UP000276103"/>
    </source>
</evidence>
<evidence type="ECO:0000313" key="3">
    <source>
        <dbReference type="EMBL" id="RUS98828.1"/>
    </source>
</evidence>
<dbReference type="Proteomes" id="UP000276103">
    <property type="component" value="Unassembled WGS sequence"/>
</dbReference>
<name>A0A3S1CBU0_ANAVA</name>
<dbReference type="EMBL" id="RSCM01000002">
    <property type="protein sequence ID" value="RUS98828.1"/>
    <property type="molecule type" value="Genomic_DNA"/>
</dbReference>
<sequence>MTNIQKTANPDIQDKIQEEVEQARVVCDITGSNSPECAAAWDAVEELQAEASHQRQEKPKNSLEKYCDANPEADECRLYED</sequence>
<dbReference type="GO" id="GO:0080153">
    <property type="term" value="P:negative regulation of reductive pentose-phosphate cycle"/>
    <property type="evidence" value="ECO:0007669"/>
    <property type="project" value="TreeGrafter"/>
</dbReference>
<dbReference type="PANTHER" id="PTHR33921">
    <property type="entry name" value="CALVIN CYCLE PROTEIN CP12-2, CHLOROPLASTIC"/>
    <property type="match status" value="1"/>
</dbReference>
<feature type="region of interest" description="Disordered" evidence="1">
    <location>
        <begin position="48"/>
        <end position="67"/>
    </location>
</feature>
<dbReference type="PANTHER" id="PTHR33921:SF15">
    <property type="entry name" value="CALVIN CYCLE PROTEIN CP12-2, CHLOROPLASTIC"/>
    <property type="match status" value="1"/>
</dbReference>
<gene>
    <name evidence="3" type="ORF">DSM107003_08470</name>
</gene>
<feature type="compositionally biased region" description="Basic and acidic residues" evidence="1">
    <location>
        <begin position="52"/>
        <end position="67"/>
    </location>
</feature>
<accession>A0A3S1CBU0</accession>
<reference evidence="3 4" key="1">
    <citation type="journal article" date="2019" name="Genome Biol. Evol.">
        <title>Day and night: Metabolic profiles and evolutionary relationships of six axenic non-marine cyanobacteria.</title>
        <authorList>
            <person name="Will S.E."/>
            <person name="Henke P."/>
            <person name="Boedeker C."/>
            <person name="Huang S."/>
            <person name="Brinkmann H."/>
            <person name="Rohde M."/>
            <person name="Jarek M."/>
            <person name="Friedl T."/>
            <person name="Seufert S."/>
            <person name="Schumacher M."/>
            <person name="Overmann J."/>
            <person name="Neumann-Schaal M."/>
            <person name="Petersen J."/>
        </authorList>
    </citation>
    <scope>NUCLEOTIDE SEQUENCE [LARGE SCALE GENOMIC DNA]</scope>
    <source>
        <strain evidence="3 4">SAG 1403-4b</strain>
    </source>
</reference>
<comment type="caution">
    <text evidence="3">The sequence shown here is derived from an EMBL/GenBank/DDBJ whole genome shotgun (WGS) entry which is preliminary data.</text>
</comment>
<dbReference type="RefSeq" id="WP_127052419.1">
    <property type="nucleotide sequence ID" value="NZ_RSCM01000002.1"/>
</dbReference>
<protein>
    <recommendedName>
        <fullName evidence="2">CP12 domain-containing protein</fullName>
    </recommendedName>
</protein>
<dbReference type="AlphaFoldDB" id="A0A3S1CBU0"/>
<feature type="domain" description="CP12" evidence="2">
    <location>
        <begin position="12"/>
        <end position="81"/>
    </location>
</feature>
<dbReference type="InterPro" id="IPR039314">
    <property type="entry name" value="CP12-like"/>
</dbReference>
<dbReference type="Pfam" id="PF02672">
    <property type="entry name" value="CP12"/>
    <property type="match status" value="1"/>
</dbReference>
<evidence type="ECO:0000256" key="1">
    <source>
        <dbReference type="SAM" id="MobiDB-lite"/>
    </source>
</evidence>
<dbReference type="SMART" id="SM01093">
    <property type="entry name" value="CP12"/>
    <property type="match status" value="1"/>
</dbReference>
<dbReference type="InterPro" id="IPR003823">
    <property type="entry name" value="CP12_dom"/>
</dbReference>
<keyword evidence="4" id="KW-1185">Reference proteome</keyword>
<proteinExistence type="predicted"/>
<organism evidence="3 4">
    <name type="scientific">Trichormus variabilis SAG 1403-4b</name>
    <dbReference type="NCBI Taxonomy" id="447716"/>
    <lineage>
        <taxon>Bacteria</taxon>
        <taxon>Bacillati</taxon>
        <taxon>Cyanobacteriota</taxon>
        <taxon>Cyanophyceae</taxon>
        <taxon>Nostocales</taxon>
        <taxon>Nostocaceae</taxon>
        <taxon>Trichormus</taxon>
    </lineage>
</organism>
<evidence type="ECO:0000259" key="2">
    <source>
        <dbReference type="SMART" id="SM01093"/>
    </source>
</evidence>
<dbReference type="OrthoDB" id="9553701at2"/>